<evidence type="ECO:0000313" key="9">
    <source>
        <dbReference type="Proteomes" id="UP001529421"/>
    </source>
</evidence>
<keyword evidence="3 6" id="KW-0812">Transmembrane</keyword>
<protein>
    <submittedName>
        <fullName evidence="8">DNA internalization-related competence protein ComEC/Rec2</fullName>
    </submittedName>
</protein>
<evidence type="ECO:0000313" key="8">
    <source>
        <dbReference type="EMBL" id="MDM8273896.1"/>
    </source>
</evidence>
<comment type="caution">
    <text evidence="8">The sequence shown here is derived from an EMBL/GenBank/DDBJ whole genome shotgun (WGS) entry which is preliminary data.</text>
</comment>
<evidence type="ECO:0000256" key="2">
    <source>
        <dbReference type="ARBA" id="ARBA00022475"/>
    </source>
</evidence>
<organism evidence="8 9">
    <name type="scientific">Enorma phocaeensis</name>
    <dbReference type="NCBI Taxonomy" id="1871019"/>
    <lineage>
        <taxon>Bacteria</taxon>
        <taxon>Bacillati</taxon>
        <taxon>Actinomycetota</taxon>
        <taxon>Coriobacteriia</taxon>
        <taxon>Coriobacteriales</taxon>
        <taxon>Coriobacteriaceae</taxon>
        <taxon>Enorma</taxon>
    </lineage>
</organism>
<dbReference type="NCBIfam" id="TIGR00361">
    <property type="entry name" value="ComEC_Rec2"/>
    <property type="match status" value="1"/>
</dbReference>
<dbReference type="Pfam" id="PF03772">
    <property type="entry name" value="Competence"/>
    <property type="match status" value="1"/>
</dbReference>
<dbReference type="CDD" id="cd07731">
    <property type="entry name" value="ComA-like_MBL-fold"/>
    <property type="match status" value="1"/>
</dbReference>
<evidence type="ECO:0000256" key="6">
    <source>
        <dbReference type="SAM" id="Phobius"/>
    </source>
</evidence>
<keyword evidence="2" id="KW-1003">Cell membrane</keyword>
<keyword evidence="9" id="KW-1185">Reference proteome</keyword>
<feature type="domain" description="Metallo-beta-lactamase" evidence="7">
    <location>
        <begin position="530"/>
        <end position="714"/>
    </location>
</feature>
<feature type="transmembrane region" description="Helical" evidence="6">
    <location>
        <begin position="279"/>
        <end position="299"/>
    </location>
</feature>
<dbReference type="InterPro" id="IPR001279">
    <property type="entry name" value="Metallo-B-lactamas"/>
</dbReference>
<dbReference type="PANTHER" id="PTHR30619:SF7">
    <property type="entry name" value="BETA-LACTAMASE DOMAIN PROTEIN"/>
    <property type="match status" value="1"/>
</dbReference>
<feature type="transmembrane region" description="Helical" evidence="6">
    <location>
        <begin position="320"/>
        <end position="338"/>
    </location>
</feature>
<dbReference type="EMBL" id="JAUDDZ010000001">
    <property type="protein sequence ID" value="MDM8273896.1"/>
    <property type="molecule type" value="Genomic_DNA"/>
</dbReference>
<feature type="transmembrane region" description="Helical" evidence="6">
    <location>
        <begin position="344"/>
        <end position="365"/>
    </location>
</feature>
<dbReference type="InterPro" id="IPR004477">
    <property type="entry name" value="ComEC_N"/>
</dbReference>
<accession>A0ABT7V5X0</accession>
<comment type="subcellular location">
    <subcellularLocation>
        <location evidence="1">Cell membrane</location>
        <topology evidence="1">Multi-pass membrane protein</topology>
    </subcellularLocation>
</comment>
<dbReference type="InterPro" id="IPR052159">
    <property type="entry name" value="Competence_DNA_uptake"/>
</dbReference>
<dbReference type="SMART" id="SM00849">
    <property type="entry name" value="Lactamase_B"/>
    <property type="match status" value="1"/>
</dbReference>
<keyword evidence="4 6" id="KW-1133">Transmembrane helix</keyword>
<feature type="transmembrane region" description="Helical" evidence="6">
    <location>
        <begin position="71"/>
        <end position="92"/>
    </location>
</feature>
<dbReference type="InterPro" id="IPR035681">
    <property type="entry name" value="ComA-like_MBL"/>
</dbReference>
<reference evidence="9" key="1">
    <citation type="submission" date="2023-06" db="EMBL/GenBank/DDBJ databases">
        <title>Identification and characterization of horizontal gene transfer across gut microbiota members of farm animals based on homology search.</title>
        <authorList>
            <person name="Zeman M."/>
            <person name="Kubasova T."/>
            <person name="Jahodarova E."/>
            <person name="Nykrynova M."/>
            <person name="Rychlik I."/>
        </authorList>
    </citation>
    <scope>NUCLEOTIDE SEQUENCE [LARGE SCALE GENOMIC DNA]</scope>
    <source>
        <strain evidence="9">154_Feed</strain>
    </source>
</reference>
<sequence length="763" mass="78358">MSSCVVMQAGWESFCSSREAGSVGAAVSVTGGGAEPLAALMAVLGAGVLAVGVAMGVRLRHLPGARLLSRWLVWAGPCIAIVAVCAQGSIWARQLAWQSLQGVSPGSFTFVIEGDASLSSYGALASARVLDSDGGLVAKVRLSSDGAFEDGSELQLIGRREELARDAWGMRSYMAGEVATVRAVRILSNKMPEVRSPVSIMRDAALKAIDPAASDARALIAGIVCGRTTELNKTDASEAFSQTGTTHLVAVSGSHLALVSALVGAILGKTGWSRRACSAVLLMIMAGYVVFTGGAASALRSLVMVGASLGSGLAGRRPHGLSGLMLSIVALAMIWPGIVFDLGFQLSAASVLFILLMGGYLSFVLERLGAPEMLASALSLTLCAQWATLPLTLPIFGEASLIAPFANLLLGPPMSALLVLGLPAVGVAMLLAPVGVSQVVLLPAIALSRLSIFIAEALSAIPFASLPVDVGSKGQVVAYLVAAAVYLAWRCPTRRAMAAFGSSALLVAACHAARWTWFAPPAVTVLDVGQGDAILVRDGPSTLLVDAGVDEATASALIRNGVFGIDAVLITHWDLDHWGGLPRVLDLMPVGAVYVARGASRGIPPELEERSVVPIELEAGDRLSVGGFEATVVLPEGPVSGEENEDSLVLSVRYGEDGFGVLLTGDAEADELVAADMLGHVDVLKLGHHGSAASVDEELIDLLDPQVGVASAGRDNPYGHPAASTVETLADAGVRFVCTADAGDVSLAPEEGGFVLGTARTEG</sequence>
<name>A0ABT7V5X0_9ACTN</name>
<feature type="transmembrane region" description="Helical" evidence="6">
    <location>
        <begin position="409"/>
        <end position="432"/>
    </location>
</feature>
<dbReference type="RefSeq" id="WP_289543578.1">
    <property type="nucleotide sequence ID" value="NZ_JAUDDZ010000001.1"/>
</dbReference>
<dbReference type="Pfam" id="PF00753">
    <property type="entry name" value="Lactamase_B"/>
    <property type="match status" value="1"/>
</dbReference>
<gene>
    <name evidence="8" type="ORF">QUW28_00040</name>
</gene>
<evidence type="ECO:0000256" key="4">
    <source>
        <dbReference type="ARBA" id="ARBA00022989"/>
    </source>
</evidence>
<evidence type="ECO:0000256" key="5">
    <source>
        <dbReference type="ARBA" id="ARBA00023136"/>
    </source>
</evidence>
<dbReference type="SUPFAM" id="SSF56281">
    <property type="entry name" value="Metallo-hydrolase/oxidoreductase"/>
    <property type="match status" value="1"/>
</dbReference>
<dbReference type="Proteomes" id="UP001529421">
    <property type="component" value="Unassembled WGS sequence"/>
</dbReference>
<proteinExistence type="predicted"/>
<dbReference type="InterPro" id="IPR036866">
    <property type="entry name" value="RibonucZ/Hydroxyglut_hydro"/>
</dbReference>
<dbReference type="InterPro" id="IPR004797">
    <property type="entry name" value="Competence_ComEC/Rec2"/>
</dbReference>
<dbReference type="NCBIfam" id="TIGR00360">
    <property type="entry name" value="ComEC_N-term"/>
    <property type="match status" value="1"/>
</dbReference>
<evidence type="ECO:0000259" key="7">
    <source>
        <dbReference type="SMART" id="SM00849"/>
    </source>
</evidence>
<keyword evidence="5 6" id="KW-0472">Membrane</keyword>
<feature type="transmembrane region" description="Helical" evidence="6">
    <location>
        <begin position="37"/>
        <end position="59"/>
    </location>
</feature>
<dbReference type="PANTHER" id="PTHR30619">
    <property type="entry name" value="DNA INTERNALIZATION/COMPETENCE PROTEIN COMEC/REC2"/>
    <property type="match status" value="1"/>
</dbReference>
<evidence type="ECO:0000256" key="1">
    <source>
        <dbReference type="ARBA" id="ARBA00004651"/>
    </source>
</evidence>
<dbReference type="Gene3D" id="3.60.15.10">
    <property type="entry name" value="Ribonuclease Z/Hydroxyacylglutathione hydrolase-like"/>
    <property type="match status" value="1"/>
</dbReference>
<evidence type="ECO:0000256" key="3">
    <source>
        <dbReference type="ARBA" id="ARBA00022692"/>
    </source>
</evidence>